<dbReference type="Proteomes" id="UP000683925">
    <property type="component" value="Unassembled WGS sequence"/>
</dbReference>
<proteinExistence type="predicted"/>
<evidence type="ECO:0000313" key="2">
    <source>
        <dbReference type="Proteomes" id="UP000683925"/>
    </source>
</evidence>
<dbReference type="AlphaFoldDB" id="A0A8S1VRU5"/>
<reference evidence="1" key="1">
    <citation type="submission" date="2021-01" db="EMBL/GenBank/DDBJ databases">
        <authorList>
            <consortium name="Genoscope - CEA"/>
            <person name="William W."/>
        </authorList>
    </citation>
    <scope>NUCLEOTIDE SEQUENCE</scope>
</reference>
<keyword evidence="2" id="KW-1185">Reference proteome</keyword>
<accession>A0A8S1VRU5</accession>
<organism evidence="1 2">
    <name type="scientific">Paramecium octaurelia</name>
    <dbReference type="NCBI Taxonomy" id="43137"/>
    <lineage>
        <taxon>Eukaryota</taxon>
        <taxon>Sar</taxon>
        <taxon>Alveolata</taxon>
        <taxon>Ciliophora</taxon>
        <taxon>Intramacronucleata</taxon>
        <taxon>Oligohymenophorea</taxon>
        <taxon>Peniculida</taxon>
        <taxon>Parameciidae</taxon>
        <taxon>Paramecium</taxon>
    </lineage>
</organism>
<gene>
    <name evidence="1" type="ORF">POCTA_138.1.T0680241</name>
</gene>
<dbReference type="EMBL" id="CAJJDP010000067">
    <property type="protein sequence ID" value="CAD8177316.1"/>
    <property type="molecule type" value="Genomic_DNA"/>
</dbReference>
<sequence>MENIKMVKQISRWDIFDKSNDGESFYRFKKTIQVVEDFMKIKQKEIRLKLGNGLTLVKSFKIISKLLKVETINEVKNLENEIFGGEIEILIRRMNSKHLMMNPVKYQLQQFCQIFDKLQQMEKLINVNIQQLQPNKKDMMKKTIIELIVKQPAEIWRCLQLKNGITSHLSKLE</sequence>
<protein>
    <submittedName>
        <fullName evidence="1">Uncharacterized protein</fullName>
    </submittedName>
</protein>
<comment type="caution">
    <text evidence="1">The sequence shown here is derived from an EMBL/GenBank/DDBJ whole genome shotgun (WGS) entry which is preliminary data.</text>
</comment>
<name>A0A8S1VRU5_PAROT</name>
<evidence type="ECO:0000313" key="1">
    <source>
        <dbReference type="EMBL" id="CAD8177316.1"/>
    </source>
</evidence>